<evidence type="ECO:0000313" key="8">
    <source>
        <dbReference type="EMBL" id="SCY30258.1"/>
    </source>
</evidence>
<feature type="transmembrane region" description="Helical" evidence="6">
    <location>
        <begin position="179"/>
        <end position="200"/>
    </location>
</feature>
<organism evidence="8 9">
    <name type="scientific">Alkaliphilus peptidifermentans DSM 18978</name>
    <dbReference type="NCBI Taxonomy" id="1120976"/>
    <lineage>
        <taxon>Bacteria</taxon>
        <taxon>Bacillati</taxon>
        <taxon>Bacillota</taxon>
        <taxon>Clostridia</taxon>
        <taxon>Peptostreptococcales</taxon>
        <taxon>Natronincolaceae</taxon>
        <taxon>Alkaliphilus</taxon>
    </lineage>
</organism>
<keyword evidence="5 6" id="KW-0472">Membrane</keyword>
<feature type="transmembrane region" description="Helical" evidence="6">
    <location>
        <begin position="59"/>
        <end position="77"/>
    </location>
</feature>
<evidence type="ECO:0000256" key="1">
    <source>
        <dbReference type="ARBA" id="ARBA00004651"/>
    </source>
</evidence>
<feature type="transmembrane region" description="Helical" evidence="6">
    <location>
        <begin position="150"/>
        <end position="173"/>
    </location>
</feature>
<comment type="subcellular location">
    <subcellularLocation>
        <location evidence="1">Cell membrane</location>
        <topology evidence="1">Multi-pass membrane protein</topology>
    </subcellularLocation>
</comment>
<keyword evidence="9" id="KW-1185">Reference proteome</keyword>
<dbReference type="InterPro" id="IPR003740">
    <property type="entry name" value="YitT"/>
</dbReference>
<evidence type="ECO:0000256" key="5">
    <source>
        <dbReference type="ARBA" id="ARBA00023136"/>
    </source>
</evidence>
<dbReference type="RefSeq" id="WP_091541181.1">
    <property type="nucleotide sequence ID" value="NZ_FMUS01000006.1"/>
</dbReference>
<dbReference type="AlphaFoldDB" id="A0A1G5EUZ6"/>
<dbReference type="Gene3D" id="3.30.70.120">
    <property type="match status" value="1"/>
</dbReference>
<dbReference type="STRING" id="1120976.SAMN03080606_01222"/>
<feature type="transmembrane region" description="Helical" evidence="6">
    <location>
        <begin position="84"/>
        <end position="105"/>
    </location>
</feature>
<dbReference type="PANTHER" id="PTHR33545:SF5">
    <property type="entry name" value="UPF0750 MEMBRANE PROTEIN YITT"/>
    <property type="match status" value="1"/>
</dbReference>
<dbReference type="CDD" id="cd16380">
    <property type="entry name" value="YitT_C"/>
    <property type="match status" value="1"/>
</dbReference>
<feature type="transmembrane region" description="Helical" evidence="6">
    <location>
        <begin position="111"/>
        <end position="129"/>
    </location>
</feature>
<feature type="transmembrane region" description="Helical" evidence="6">
    <location>
        <begin position="12"/>
        <end position="32"/>
    </location>
</feature>
<keyword evidence="4 6" id="KW-1133">Transmembrane helix</keyword>
<evidence type="ECO:0000259" key="7">
    <source>
        <dbReference type="Pfam" id="PF10035"/>
    </source>
</evidence>
<dbReference type="PIRSF" id="PIRSF006483">
    <property type="entry name" value="Membrane_protein_YitT"/>
    <property type="match status" value="1"/>
</dbReference>
<keyword evidence="3 6" id="KW-0812">Transmembrane</keyword>
<dbReference type="Pfam" id="PF10035">
    <property type="entry name" value="DUF2179"/>
    <property type="match status" value="1"/>
</dbReference>
<dbReference type="InterPro" id="IPR019264">
    <property type="entry name" value="DUF2179"/>
</dbReference>
<protein>
    <submittedName>
        <fullName evidence="8">Uncharacterized membrane-anchored protein YitT, contains DUF161 and DUF2179 domains</fullName>
    </submittedName>
</protein>
<evidence type="ECO:0000256" key="6">
    <source>
        <dbReference type="SAM" id="Phobius"/>
    </source>
</evidence>
<evidence type="ECO:0000256" key="2">
    <source>
        <dbReference type="ARBA" id="ARBA00022475"/>
    </source>
</evidence>
<dbReference type="Pfam" id="PF02588">
    <property type="entry name" value="YitT_membrane"/>
    <property type="match status" value="1"/>
</dbReference>
<accession>A0A1G5EUZ6</accession>
<reference evidence="8 9" key="1">
    <citation type="submission" date="2016-10" db="EMBL/GenBank/DDBJ databases">
        <authorList>
            <person name="de Groot N.N."/>
        </authorList>
    </citation>
    <scope>NUCLEOTIDE SEQUENCE [LARGE SCALE GENOMIC DNA]</scope>
    <source>
        <strain evidence="8 9">DSM 18978</strain>
    </source>
</reference>
<dbReference type="InterPro" id="IPR015867">
    <property type="entry name" value="N-reg_PII/ATP_PRibTrfase_C"/>
</dbReference>
<sequence length="296" mass="32927">MKKNIEYKKIIFDFICLMVGCILLAFAITSILKPNGLVTGGITGISIILDRLVGVKYTYIYYTLSILIFIGSWMTLGRREAKKIVLLSIIFPLVLIVFEIIDISFIKNDTILASIYYGIIGGIGCGLVLKRGFSTGGTDTVAKILHYKMLPFISISQILLCIDVVIILTSAFIYDENIALYGVLAQIVMVKSIDIVLFGFGSKFVKIEVISDKSNEINEYIMNSIRRGISTYEIKGGYTNIRKEKLVSVCSLRESMLIKRYISQIDTDAFVNVLPVMGVWGNGIGFASVMEETINN</sequence>
<dbReference type="EMBL" id="FMUS01000006">
    <property type="protein sequence ID" value="SCY30258.1"/>
    <property type="molecule type" value="Genomic_DNA"/>
</dbReference>
<proteinExistence type="predicted"/>
<evidence type="ECO:0000256" key="3">
    <source>
        <dbReference type="ARBA" id="ARBA00022692"/>
    </source>
</evidence>
<keyword evidence="2" id="KW-1003">Cell membrane</keyword>
<dbReference type="OrthoDB" id="9779786at2"/>
<dbReference type="GO" id="GO:0005886">
    <property type="term" value="C:plasma membrane"/>
    <property type="evidence" value="ECO:0007669"/>
    <property type="project" value="UniProtKB-SubCell"/>
</dbReference>
<dbReference type="Proteomes" id="UP000198636">
    <property type="component" value="Unassembled WGS sequence"/>
</dbReference>
<evidence type="ECO:0000313" key="9">
    <source>
        <dbReference type="Proteomes" id="UP000198636"/>
    </source>
</evidence>
<feature type="domain" description="DUF2179" evidence="7">
    <location>
        <begin position="227"/>
        <end position="281"/>
    </location>
</feature>
<gene>
    <name evidence="8" type="ORF">SAMN03080606_01222</name>
</gene>
<name>A0A1G5EUZ6_9FIRM</name>
<evidence type="ECO:0000256" key="4">
    <source>
        <dbReference type="ARBA" id="ARBA00022989"/>
    </source>
</evidence>
<dbReference type="PANTHER" id="PTHR33545">
    <property type="entry name" value="UPF0750 MEMBRANE PROTEIN YITT-RELATED"/>
    <property type="match status" value="1"/>
</dbReference>
<dbReference type="InterPro" id="IPR051461">
    <property type="entry name" value="UPF0750_membrane"/>
</dbReference>